<dbReference type="GO" id="GO:0110051">
    <property type="term" value="P:metabolite repair"/>
    <property type="evidence" value="ECO:0007669"/>
    <property type="project" value="TreeGrafter"/>
</dbReference>
<dbReference type="PANTHER" id="PTHR12592">
    <property type="entry name" value="ATP-DEPENDENT (S)-NAD(P)H-HYDRATE DEHYDRATASE FAMILY MEMBER"/>
    <property type="match status" value="1"/>
</dbReference>
<dbReference type="PROSITE" id="PS01050">
    <property type="entry name" value="YJEF_C_2"/>
    <property type="match status" value="1"/>
</dbReference>
<feature type="domain" description="YjeF C-terminal" evidence="7">
    <location>
        <begin position="5"/>
        <end position="273"/>
    </location>
</feature>
<evidence type="ECO:0000313" key="8">
    <source>
        <dbReference type="EMBL" id="UQS86754.1"/>
    </source>
</evidence>
<dbReference type="InterPro" id="IPR029056">
    <property type="entry name" value="Ribokinase-like"/>
</dbReference>
<comment type="catalytic activity">
    <reaction evidence="6">
        <text>(6S)-NADHX + ADP = AMP + phosphate + NADH + H(+)</text>
        <dbReference type="Rhea" id="RHEA:32223"/>
        <dbReference type="ChEBI" id="CHEBI:15378"/>
        <dbReference type="ChEBI" id="CHEBI:43474"/>
        <dbReference type="ChEBI" id="CHEBI:57945"/>
        <dbReference type="ChEBI" id="CHEBI:64074"/>
        <dbReference type="ChEBI" id="CHEBI:456215"/>
        <dbReference type="ChEBI" id="CHEBI:456216"/>
        <dbReference type="EC" id="4.2.1.136"/>
    </reaction>
</comment>
<dbReference type="HAMAP" id="MF_01965">
    <property type="entry name" value="NADHX_dehydratase"/>
    <property type="match status" value="1"/>
</dbReference>
<organism evidence="8 9">
    <name type="scientific">Nicoliella spurrieriana</name>
    <dbReference type="NCBI Taxonomy" id="2925830"/>
    <lineage>
        <taxon>Bacteria</taxon>
        <taxon>Bacillati</taxon>
        <taxon>Bacillota</taxon>
        <taxon>Bacilli</taxon>
        <taxon>Lactobacillales</taxon>
        <taxon>Lactobacillaceae</taxon>
        <taxon>Nicoliella</taxon>
    </lineage>
</organism>
<dbReference type="GO" id="GO:0005524">
    <property type="term" value="F:ATP binding"/>
    <property type="evidence" value="ECO:0007669"/>
    <property type="project" value="UniProtKB-KW"/>
</dbReference>
<dbReference type="GO" id="GO:0052856">
    <property type="term" value="F:NAD(P)HX epimerase activity"/>
    <property type="evidence" value="ECO:0007669"/>
    <property type="project" value="TreeGrafter"/>
</dbReference>
<comment type="similarity">
    <text evidence="6">Belongs to the NnrD/CARKD family.</text>
</comment>
<feature type="binding site" evidence="6">
    <location>
        <position position="101"/>
    </location>
    <ligand>
        <name>(6S)-NADPHX</name>
        <dbReference type="ChEBI" id="CHEBI:64076"/>
    </ligand>
</feature>
<dbReference type="EMBL" id="CP093361">
    <property type="protein sequence ID" value="UQS86754.1"/>
    <property type="molecule type" value="Genomic_DNA"/>
</dbReference>
<comment type="catalytic activity">
    <reaction evidence="6">
        <text>(6S)-NADPHX + ADP = AMP + phosphate + NADPH + H(+)</text>
        <dbReference type="Rhea" id="RHEA:32235"/>
        <dbReference type="ChEBI" id="CHEBI:15378"/>
        <dbReference type="ChEBI" id="CHEBI:43474"/>
        <dbReference type="ChEBI" id="CHEBI:57783"/>
        <dbReference type="ChEBI" id="CHEBI:64076"/>
        <dbReference type="ChEBI" id="CHEBI:456215"/>
        <dbReference type="ChEBI" id="CHEBI:456216"/>
        <dbReference type="EC" id="4.2.1.136"/>
    </reaction>
</comment>
<evidence type="ECO:0000259" key="7">
    <source>
        <dbReference type="PROSITE" id="PS51383"/>
    </source>
</evidence>
<dbReference type="CDD" id="cd01171">
    <property type="entry name" value="YXKO-related"/>
    <property type="match status" value="1"/>
</dbReference>
<sequence>MKYINQATLKQTIRVRPDNSFKGTYGHITLVGGNANFGGAIIMATMAAVYSGAGLVTTLTDPANKTSIHAQLPEAMVADYHNVDTLTSSVQGADVIVIGCGLGTDAEALAVLKTVFKTVTPEQLLIIDGSAITMVATEHLSLPDARIILTPHQIEWQRLSGIKLADQSDVARNQTVRDQLNAIVVLKSHRTQVYTKDDVYENTAGTPAQATGGMGDTLAGMVGGFVAQFANKENAVAAAVYAHSAIADQLAQNQYVVLPHQIIHHIPQFMKQNEADK</sequence>
<feature type="binding site" evidence="6">
    <location>
        <position position="152"/>
    </location>
    <ligand>
        <name>(6S)-NADPHX</name>
        <dbReference type="ChEBI" id="CHEBI:64076"/>
    </ligand>
</feature>
<keyword evidence="1 6" id="KW-0547">Nucleotide-binding</keyword>
<dbReference type="GO" id="GO:0046496">
    <property type="term" value="P:nicotinamide nucleotide metabolic process"/>
    <property type="evidence" value="ECO:0007669"/>
    <property type="project" value="UniProtKB-UniRule"/>
</dbReference>
<dbReference type="GO" id="GO:0052855">
    <property type="term" value="F:ADP-dependent NAD(P)H-hydrate dehydratase activity"/>
    <property type="evidence" value="ECO:0007669"/>
    <property type="project" value="UniProtKB-UniRule"/>
</dbReference>
<protein>
    <recommendedName>
        <fullName evidence="6">ADP-dependent (S)-NAD(P)H-hydrate dehydratase</fullName>
        <ecNumber evidence="6">4.2.1.136</ecNumber>
    </recommendedName>
    <alternativeName>
        <fullName evidence="6">ADP-dependent NAD(P)HX dehydratase</fullName>
    </alternativeName>
</protein>
<comment type="subunit">
    <text evidence="6">Homotetramer.</text>
</comment>
<comment type="function">
    <text evidence="6">Catalyzes the dehydration of the S-form of NAD(P)HX at the expense of ADP, which is converted to AMP. Together with NAD(P)HX epimerase, which catalyzes the epimerization of the S- and R-forms, the enzyme allows the repair of both epimers of NAD(P)HX, a damaged form of NAD(P)H that is a result of enzymatic or heat-dependent hydration.</text>
</comment>
<keyword evidence="3 6" id="KW-0521">NADP</keyword>
<evidence type="ECO:0000256" key="3">
    <source>
        <dbReference type="ARBA" id="ARBA00022857"/>
    </source>
</evidence>
<dbReference type="InterPro" id="IPR000631">
    <property type="entry name" value="CARKD"/>
</dbReference>
<keyword evidence="5 6" id="KW-0456">Lyase</keyword>
<dbReference type="KEGG" id="lbe:MOO44_07690"/>
<evidence type="ECO:0000256" key="2">
    <source>
        <dbReference type="ARBA" id="ARBA00022840"/>
    </source>
</evidence>
<keyword evidence="9" id="KW-1185">Reference proteome</keyword>
<name>A0A976RS27_9LACO</name>
<dbReference type="Pfam" id="PF01256">
    <property type="entry name" value="Carb_kinase"/>
    <property type="match status" value="1"/>
</dbReference>
<feature type="binding site" evidence="6">
    <location>
        <position position="215"/>
    </location>
    <ligand>
        <name>AMP</name>
        <dbReference type="ChEBI" id="CHEBI:456215"/>
    </ligand>
</feature>
<dbReference type="InterPro" id="IPR017953">
    <property type="entry name" value="Carbohydrate_kinase_pred_CS"/>
</dbReference>
<dbReference type="SUPFAM" id="SSF53613">
    <property type="entry name" value="Ribokinase-like"/>
    <property type="match status" value="1"/>
</dbReference>
<keyword evidence="2 6" id="KW-0067">ATP-binding</keyword>
<reference evidence="8" key="1">
    <citation type="journal article" date="2022" name="Int. J. Syst. Evol. Microbiol.">
        <title>Apilactobacillus apisilvae sp. nov., Nicolia spurrieriana gen. nov. sp. nov., Bombilactobacillus folatiphilus sp. nov. and Bombilactobacillus thymidiniphilus sp. nov., four new lactic acid bacterial isolates from stingless bees Tetragonula carbonaria and Austroplebeia australis.</title>
        <authorList>
            <person name="Oliphant S.A."/>
            <person name="Watson-Haigh N.S."/>
            <person name="Sumby K.M."/>
            <person name="Gardner J."/>
            <person name="Groom S."/>
            <person name="Jiranek V."/>
        </authorList>
    </citation>
    <scope>NUCLEOTIDE SEQUENCE</scope>
    <source>
        <strain evidence="8">SGEP1_A5</strain>
    </source>
</reference>
<feature type="binding site" evidence="6">
    <location>
        <begin position="187"/>
        <end position="191"/>
    </location>
    <ligand>
        <name>AMP</name>
        <dbReference type="ChEBI" id="CHEBI:456215"/>
    </ligand>
</feature>
<dbReference type="PANTHER" id="PTHR12592:SF0">
    <property type="entry name" value="ATP-DEPENDENT (S)-NAD(P)H-HYDRATE DEHYDRATASE"/>
    <property type="match status" value="1"/>
</dbReference>
<evidence type="ECO:0000256" key="4">
    <source>
        <dbReference type="ARBA" id="ARBA00023027"/>
    </source>
</evidence>
<accession>A0A976RS27</accession>
<evidence type="ECO:0000313" key="9">
    <source>
        <dbReference type="Proteomes" id="UP000831181"/>
    </source>
</evidence>
<evidence type="ECO:0000256" key="5">
    <source>
        <dbReference type="ARBA" id="ARBA00023239"/>
    </source>
</evidence>
<evidence type="ECO:0000256" key="6">
    <source>
        <dbReference type="HAMAP-Rule" id="MF_01965"/>
    </source>
</evidence>
<comment type="cofactor">
    <cofactor evidence="6">
        <name>Mg(2+)</name>
        <dbReference type="ChEBI" id="CHEBI:18420"/>
    </cofactor>
</comment>
<dbReference type="Proteomes" id="UP000831181">
    <property type="component" value="Chromosome"/>
</dbReference>
<dbReference type="AlphaFoldDB" id="A0A976RS27"/>
<gene>
    <name evidence="6" type="primary">nnrD</name>
    <name evidence="8" type="ORF">MOO44_07690</name>
</gene>
<evidence type="ECO:0000256" key="1">
    <source>
        <dbReference type="ARBA" id="ARBA00022741"/>
    </source>
</evidence>
<dbReference type="PROSITE" id="PS51383">
    <property type="entry name" value="YJEF_C_3"/>
    <property type="match status" value="1"/>
</dbReference>
<dbReference type="RefSeq" id="WP_260116557.1">
    <property type="nucleotide sequence ID" value="NZ_CP093361.1"/>
</dbReference>
<feature type="binding site" evidence="6">
    <location>
        <position position="40"/>
    </location>
    <ligand>
        <name>(6S)-NADPHX</name>
        <dbReference type="ChEBI" id="CHEBI:64076"/>
    </ligand>
</feature>
<dbReference type="NCBIfam" id="TIGR00196">
    <property type="entry name" value="yjeF_cterm"/>
    <property type="match status" value="1"/>
</dbReference>
<dbReference type="EC" id="4.2.1.136" evidence="6"/>
<keyword evidence="4 6" id="KW-0520">NAD</keyword>
<dbReference type="Gene3D" id="3.40.1190.20">
    <property type="match status" value="1"/>
</dbReference>
<proteinExistence type="inferred from homology"/>
<feature type="binding site" evidence="6">
    <location>
        <position position="216"/>
    </location>
    <ligand>
        <name>(6S)-NADPHX</name>
        <dbReference type="ChEBI" id="CHEBI:64076"/>
    </ligand>
</feature>